<evidence type="ECO:0000256" key="1">
    <source>
        <dbReference type="SAM" id="MobiDB-lite"/>
    </source>
</evidence>
<feature type="transmembrane region" description="Helical" evidence="2">
    <location>
        <begin position="148"/>
        <end position="167"/>
    </location>
</feature>
<feature type="transmembrane region" description="Helical" evidence="2">
    <location>
        <begin position="51"/>
        <end position="71"/>
    </location>
</feature>
<feature type="transmembrane region" description="Helical" evidence="2">
    <location>
        <begin position="21"/>
        <end position="39"/>
    </location>
</feature>
<feature type="transmembrane region" description="Helical" evidence="2">
    <location>
        <begin position="107"/>
        <end position="128"/>
    </location>
</feature>
<dbReference type="Pfam" id="PF03988">
    <property type="entry name" value="DUF347"/>
    <property type="match status" value="4"/>
</dbReference>
<organism evidence="3 4">
    <name type="scientific">Rhodococcus erythropolis</name>
    <name type="common">Arthrobacter picolinophilus</name>
    <dbReference type="NCBI Taxonomy" id="1833"/>
    <lineage>
        <taxon>Bacteria</taxon>
        <taxon>Bacillati</taxon>
        <taxon>Actinomycetota</taxon>
        <taxon>Actinomycetes</taxon>
        <taxon>Mycobacteriales</taxon>
        <taxon>Nocardiaceae</taxon>
        <taxon>Rhodococcus</taxon>
        <taxon>Rhodococcus erythropolis group</taxon>
    </lineage>
</organism>
<gene>
    <name evidence="3" type="ORF">G9444_6254</name>
</gene>
<name>A0A6G9D2N5_RHOER</name>
<sequence length="287" mass="30450">MTASDDPPTTGRSALRVARKLPHITASFWVVKILATTLGETGGDLLAQTLHVGYLVATVVFAALFLIAVIFQLRARRYHPALFWTVIALTSTAGTTLSDLLNRTGGLGYTGGAVLLTTGLVVVFLLWWRSGQTLDVENIATARGETLYWIAILFSNSLGTSSGDFLADSLGLGFRTSALILLAVMIALLAAHYLTSVNGIALFWIAFVLTRPLGATGGDFLSKPTDHGGLGWGTQWTSAVVLTVLVGFVVAEAIRVRNGPVDTLPAPTHRRTGEPQKANGELLPDPA</sequence>
<evidence type="ECO:0000256" key="2">
    <source>
        <dbReference type="SAM" id="Phobius"/>
    </source>
</evidence>
<feature type="transmembrane region" description="Helical" evidence="2">
    <location>
        <begin position="229"/>
        <end position="251"/>
    </location>
</feature>
<accession>A0A6G9D2N5</accession>
<dbReference type="InterPro" id="IPR007136">
    <property type="entry name" value="DUF347"/>
</dbReference>
<dbReference type="EMBL" id="CP050124">
    <property type="protein sequence ID" value="QIP43497.1"/>
    <property type="molecule type" value="Genomic_DNA"/>
</dbReference>
<dbReference type="RefSeq" id="WP_051649567.1">
    <property type="nucleotide sequence ID" value="NZ_AP018733.1"/>
</dbReference>
<protein>
    <recommendedName>
        <fullName evidence="5">Membrane-anchored protein</fullName>
    </recommendedName>
</protein>
<evidence type="ECO:0000313" key="3">
    <source>
        <dbReference type="EMBL" id="QIP43497.1"/>
    </source>
</evidence>
<proteinExistence type="predicted"/>
<feature type="transmembrane region" description="Helical" evidence="2">
    <location>
        <begin position="179"/>
        <end position="209"/>
    </location>
</feature>
<feature type="region of interest" description="Disordered" evidence="1">
    <location>
        <begin position="262"/>
        <end position="287"/>
    </location>
</feature>
<evidence type="ECO:0000313" key="4">
    <source>
        <dbReference type="Proteomes" id="UP000502345"/>
    </source>
</evidence>
<dbReference type="Proteomes" id="UP000502345">
    <property type="component" value="Chromosome"/>
</dbReference>
<evidence type="ECO:0008006" key="5">
    <source>
        <dbReference type="Google" id="ProtNLM"/>
    </source>
</evidence>
<keyword evidence="2" id="KW-1133">Transmembrane helix</keyword>
<reference evidence="3 4" key="1">
    <citation type="submission" date="2020-03" db="EMBL/GenBank/DDBJ databases">
        <title>Screen low temperature-resistant strains for efficient degradation of petroleum hydrocarbons under the low temperature.</title>
        <authorList>
            <person name="Wang Y."/>
            <person name="Chen J."/>
        </authorList>
    </citation>
    <scope>NUCLEOTIDE SEQUENCE [LARGE SCALE GENOMIC DNA]</scope>
    <source>
        <strain evidence="3 4">KB1</strain>
    </source>
</reference>
<keyword evidence="2" id="KW-0812">Transmembrane</keyword>
<dbReference type="AlphaFoldDB" id="A0A6G9D2N5"/>
<keyword evidence="2" id="KW-0472">Membrane</keyword>